<dbReference type="CDD" id="cd05471">
    <property type="entry name" value="pepsin_like"/>
    <property type="match status" value="1"/>
</dbReference>
<reference evidence="6" key="1">
    <citation type="journal article" date="2014" name="Genome Biol. Evol.">
        <title>The secreted proteins of Achlya hypogyna and Thraustotheca clavata identify the ancestral oomycete secretome and reveal gene acquisitions by horizontal gene transfer.</title>
        <authorList>
            <person name="Misner I."/>
            <person name="Blouin N."/>
            <person name="Leonard G."/>
            <person name="Richards T.A."/>
            <person name="Lane C.E."/>
        </authorList>
    </citation>
    <scope>NUCLEOTIDE SEQUENCE</scope>
    <source>
        <strain evidence="6">ATCC 48635</strain>
    </source>
</reference>
<dbReference type="InterPro" id="IPR021109">
    <property type="entry name" value="Peptidase_aspartic_dom_sf"/>
</dbReference>
<keyword evidence="4" id="KW-0732">Signal</keyword>
<evidence type="ECO:0000256" key="3">
    <source>
        <dbReference type="ARBA" id="ARBA00022750"/>
    </source>
</evidence>
<dbReference type="GO" id="GO:0004190">
    <property type="term" value="F:aspartic-type endopeptidase activity"/>
    <property type="evidence" value="ECO:0007669"/>
    <property type="project" value="UniProtKB-KW"/>
</dbReference>
<organism evidence="6">
    <name type="scientific">Achlya hypogyna</name>
    <name type="common">Oomycete</name>
    <name type="synonym">Protoachlya hypogyna</name>
    <dbReference type="NCBI Taxonomy" id="1202772"/>
    <lineage>
        <taxon>Eukaryota</taxon>
        <taxon>Sar</taxon>
        <taxon>Stramenopiles</taxon>
        <taxon>Oomycota</taxon>
        <taxon>Saprolegniomycetes</taxon>
        <taxon>Saprolegniales</taxon>
        <taxon>Achlyaceae</taxon>
        <taxon>Achlya</taxon>
    </lineage>
</organism>
<feature type="domain" description="Peptidase A1" evidence="5">
    <location>
        <begin position="31"/>
        <end position="162"/>
    </location>
</feature>
<dbReference type="PANTHER" id="PTHR47966:SF51">
    <property type="entry name" value="BETA-SITE APP-CLEAVING ENZYME, ISOFORM A-RELATED"/>
    <property type="match status" value="1"/>
</dbReference>
<accession>A0A0A7CN68</accession>
<dbReference type="Pfam" id="PF00026">
    <property type="entry name" value="Asp"/>
    <property type="match status" value="1"/>
</dbReference>
<dbReference type="InterPro" id="IPR001461">
    <property type="entry name" value="Aspartic_peptidase_A1"/>
</dbReference>
<evidence type="ECO:0000259" key="5">
    <source>
        <dbReference type="PROSITE" id="PS51767"/>
    </source>
</evidence>
<proteinExistence type="inferred from homology"/>
<dbReference type="InterPro" id="IPR033121">
    <property type="entry name" value="PEPTIDASE_A1"/>
</dbReference>
<evidence type="ECO:0000256" key="1">
    <source>
        <dbReference type="ARBA" id="ARBA00007447"/>
    </source>
</evidence>
<evidence type="ECO:0000313" key="6">
    <source>
        <dbReference type="EMBL" id="AIG55981.1"/>
    </source>
</evidence>
<dbReference type="InterPro" id="IPR034164">
    <property type="entry name" value="Pepsin-like_dom"/>
</dbReference>
<evidence type="ECO:0000256" key="2">
    <source>
        <dbReference type="ARBA" id="ARBA00022670"/>
    </source>
</evidence>
<dbReference type="GO" id="GO:0006508">
    <property type="term" value="P:proteolysis"/>
    <property type="evidence" value="ECO:0007669"/>
    <property type="project" value="UniProtKB-KW"/>
</dbReference>
<protein>
    <submittedName>
        <fullName evidence="6">Secreted protein</fullName>
    </submittedName>
</protein>
<dbReference type="PROSITE" id="PS00141">
    <property type="entry name" value="ASP_PROTEASE"/>
    <property type="match status" value="1"/>
</dbReference>
<dbReference type="PANTHER" id="PTHR47966">
    <property type="entry name" value="BETA-SITE APP-CLEAVING ENZYME, ISOFORM A-RELATED"/>
    <property type="match status" value="1"/>
</dbReference>
<dbReference type="InterPro" id="IPR001969">
    <property type="entry name" value="Aspartic_peptidase_AS"/>
</dbReference>
<dbReference type="PROSITE" id="PS51767">
    <property type="entry name" value="PEPTIDASE_A1"/>
    <property type="match status" value="1"/>
</dbReference>
<name>A0A0A7CN68_ACHHY</name>
<sequence>MNLAAVLFFAVPALAFHCPLVAKSSNYQSQYSINVSIGTPPQYFDLIVDTGSSDLWVQGTDCTKCYNGPKFNSSESATYVPGCGRGSCEETLAYGSGVSTARTILVLSTSFESTMHDSSLAFNSVPLVGPVQFGVVYSEDASIENVLQNSGILGLGSTVTGD</sequence>
<keyword evidence="2" id="KW-0645">Protease</keyword>
<keyword evidence="3" id="KW-0064">Aspartyl protease</keyword>
<dbReference type="EMBL" id="KM038520">
    <property type="protein sequence ID" value="AIG55981.1"/>
    <property type="molecule type" value="Genomic_DNA"/>
</dbReference>
<feature type="signal peptide" evidence="4">
    <location>
        <begin position="1"/>
        <end position="15"/>
    </location>
</feature>
<evidence type="ECO:0000256" key="4">
    <source>
        <dbReference type="SAM" id="SignalP"/>
    </source>
</evidence>
<dbReference type="AlphaFoldDB" id="A0A0A7CN68"/>
<dbReference type="SUPFAM" id="SSF50630">
    <property type="entry name" value="Acid proteases"/>
    <property type="match status" value="1"/>
</dbReference>
<keyword evidence="3" id="KW-0378">Hydrolase</keyword>
<dbReference type="Gene3D" id="2.40.70.10">
    <property type="entry name" value="Acid Proteases"/>
    <property type="match status" value="1"/>
</dbReference>
<feature type="chain" id="PRO_5013085127" evidence="4">
    <location>
        <begin position="16"/>
        <end position="162"/>
    </location>
</feature>
<comment type="similarity">
    <text evidence="1">Belongs to the peptidase A1 family.</text>
</comment>